<dbReference type="Gene3D" id="3.30.450.40">
    <property type="match status" value="2"/>
</dbReference>
<organism evidence="10 11">
    <name type="scientific">Bacillus thuringiensis subsp. finitimus</name>
    <dbReference type="NCBI Taxonomy" id="29337"/>
    <lineage>
        <taxon>Bacteria</taxon>
        <taxon>Bacillati</taxon>
        <taxon>Bacillota</taxon>
        <taxon>Bacilli</taxon>
        <taxon>Bacillales</taxon>
        <taxon>Bacillaceae</taxon>
        <taxon>Bacillus</taxon>
        <taxon>Bacillus cereus group</taxon>
    </lineage>
</organism>
<evidence type="ECO:0000256" key="5">
    <source>
        <dbReference type="ARBA" id="ARBA00022741"/>
    </source>
</evidence>
<dbReference type="InterPro" id="IPR003661">
    <property type="entry name" value="HisK_dim/P_dom"/>
</dbReference>
<evidence type="ECO:0000256" key="6">
    <source>
        <dbReference type="ARBA" id="ARBA00022777"/>
    </source>
</evidence>
<dbReference type="SUPFAM" id="SSF47384">
    <property type="entry name" value="Homodimeric domain of signal transducing histidine kinase"/>
    <property type="match status" value="1"/>
</dbReference>
<dbReference type="SMART" id="SM00387">
    <property type="entry name" value="HATPase_c"/>
    <property type="match status" value="1"/>
</dbReference>
<evidence type="ECO:0000256" key="7">
    <source>
        <dbReference type="ARBA" id="ARBA00022840"/>
    </source>
</evidence>
<dbReference type="InterPro" id="IPR013656">
    <property type="entry name" value="PAS_4"/>
</dbReference>
<sequence length="672" mass="76709">MLSDQARYSRLANITKIINTKLELREVLQRVTMAISEEIVKCNAVGIYLPQEDGTFRGFAGKPETINGVTLDTQVIDPEIDLLAKEVIETQKTIYIPDTSKDHRPDPRPVAAFKIKSLLALPISFGQELFGLVFLFDYGIPMNLTNSEIQSVEAYVNMAAVAIQNANNLTQKENLIAEKQLLLNVTRDLSMCSSIQESFDKCFFYLGQILESNSMAAHLLDPLDKTTIKTTKLSKDCDWTEADWMEKSYEAKIQEVIQTKNIDSKGLLMIPLVLMGEVLGVIVVDKEGKAHNYDNSQMQLAKSIVDATAPTFSNLLYMDRLESMVEERTRELAVANEKVTSVIESITDGFFTLNNTWEFTYVNKHQYFPQRKTAKDVLGKNIWEIFPSSIDEVMYKELHRVMSERTTVYFEFFSGPDEYWYEVIAYPYDDGISCIFKNITEKKQYEQELKRLSNIDLIGQMAAGISHEIRNPMTTVRGFLQLLKEEPTYEKHNKHFNLMIEELDRANSIITEFLSMGNTRKSDLQMLDLNSIIRDIIPLIKIDTHNQNKYIQVDTNDIPELLLNRNEIRQLLINLYRNGLEAMDTEKVLTISTYKEGRDCVVLAVRDQGKGIRPEVLEKLGTPFYTTKDNGTGLGLGICYAIAARHNAKIEIQTGSEGTTFFVKFNYDNNEK</sequence>
<evidence type="ECO:0000256" key="2">
    <source>
        <dbReference type="ARBA" id="ARBA00012438"/>
    </source>
</evidence>
<dbReference type="NCBIfam" id="TIGR00229">
    <property type="entry name" value="sensory_box"/>
    <property type="match status" value="1"/>
</dbReference>
<evidence type="ECO:0000313" key="10">
    <source>
        <dbReference type="EMBL" id="OUA08730.1"/>
    </source>
</evidence>
<name>A0A243GM60_BACTF</name>
<keyword evidence="7" id="KW-0067">ATP-binding</keyword>
<keyword evidence="4" id="KW-0808">Transferase</keyword>
<dbReference type="InterPro" id="IPR003018">
    <property type="entry name" value="GAF"/>
</dbReference>
<comment type="caution">
    <text evidence="10">The sequence shown here is derived from an EMBL/GenBank/DDBJ whole genome shotgun (WGS) entry which is preliminary data.</text>
</comment>
<dbReference type="InterPro" id="IPR004358">
    <property type="entry name" value="Sig_transdc_His_kin-like_C"/>
</dbReference>
<dbReference type="CDD" id="cd00082">
    <property type="entry name" value="HisKA"/>
    <property type="match status" value="1"/>
</dbReference>
<dbReference type="PANTHER" id="PTHR43065">
    <property type="entry name" value="SENSOR HISTIDINE KINASE"/>
    <property type="match status" value="1"/>
</dbReference>
<proteinExistence type="predicted"/>
<dbReference type="InterPro" id="IPR036097">
    <property type="entry name" value="HisK_dim/P_sf"/>
</dbReference>
<dbReference type="Pfam" id="PF02518">
    <property type="entry name" value="HATPase_c"/>
    <property type="match status" value="1"/>
</dbReference>
<dbReference type="SUPFAM" id="SSF55874">
    <property type="entry name" value="ATPase domain of HSP90 chaperone/DNA topoisomerase II/histidine kinase"/>
    <property type="match status" value="1"/>
</dbReference>
<gene>
    <name evidence="10" type="ORF">BK772_13075</name>
</gene>
<dbReference type="Proteomes" id="UP000195030">
    <property type="component" value="Unassembled WGS sequence"/>
</dbReference>
<dbReference type="CDD" id="cd00130">
    <property type="entry name" value="PAS"/>
    <property type="match status" value="1"/>
</dbReference>
<dbReference type="SMART" id="SM00388">
    <property type="entry name" value="HisKA"/>
    <property type="match status" value="1"/>
</dbReference>
<dbReference type="PRINTS" id="PR00344">
    <property type="entry name" value="BCTRLSENSOR"/>
</dbReference>
<dbReference type="Pfam" id="PF01590">
    <property type="entry name" value="GAF"/>
    <property type="match status" value="1"/>
</dbReference>
<accession>A0A243GM60</accession>
<dbReference type="InterPro" id="IPR000014">
    <property type="entry name" value="PAS"/>
</dbReference>
<dbReference type="Pfam" id="PF00512">
    <property type="entry name" value="HisKA"/>
    <property type="match status" value="1"/>
</dbReference>
<dbReference type="Pfam" id="PF08448">
    <property type="entry name" value="PAS_4"/>
    <property type="match status" value="1"/>
</dbReference>
<reference evidence="10 11" key="1">
    <citation type="submission" date="2016-10" db="EMBL/GenBank/DDBJ databases">
        <title>Comparative genomics of Bacillus thuringiensis reveals a path to pathogens against multiple invertebrate hosts.</title>
        <authorList>
            <person name="Zheng J."/>
            <person name="Gao Q."/>
            <person name="Liu H."/>
            <person name="Peng D."/>
            <person name="Ruan L."/>
            <person name="Sun M."/>
        </authorList>
    </citation>
    <scope>NUCLEOTIDE SEQUENCE [LARGE SCALE GENOMIC DNA]</scope>
    <source>
        <strain evidence="10">CTC</strain>
    </source>
</reference>
<dbReference type="Gene3D" id="1.10.287.130">
    <property type="match status" value="1"/>
</dbReference>
<evidence type="ECO:0000256" key="8">
    <source>
        <dbReference type="ARBA" id="ARBA00023012"/>
    </source>
</evidence>
<dbReference type="SUPFAM" id="SSF55781">
    <property type="entry name" value="GAF domain-like"/>
    <property type="match status" value="1"/>
</dbReference>
<dbReference type="Gene3D" id="3.30.450.20">
    <property type="entry name" value="PAS domain"/>
    <property type="match status" value="1"/>
</dbReference>
<dbReference type="InterPro" id="IPR003594">
    <property type="entry name" value="HATPase_dom"/>
</dbReference>
<comment type="catalytic activity">
    <reaction evidence="1">
        <text>ATP + protein L-histidine = ADP + protein N-phospho-L-histidine.</text>
        <dbReference type="EC" id="2.7.13.3"/>
    </reaction>
</comment>
<dbReference type="Gene3D" id="3.30.565.10">
    <property type="entry name" value="Histidine kinase-like ATPase, C-terminal domain"/>
    <property type="match status" value="1"/>
</dbReference>
<dbReference type="InterPro" id="IPR035965">
    <property type="entry name" value="PAS-like_dom_sf"/>
</dbReference>
<dbReference type="EMBL" id="NFEL01000043">
    <property type="protein sequence ID" value="OUA08730.1"/>
    <property type="molecule type" value="Genomic_DNA"/>
</dbReference>
<feature type="domain" description="Histidine kinase" evidence="9">
    <location>
        <begin position="464"/>
        <end position="669"/>
    </location>
</feature>
<dbReference type="RefSeq" id="WP_060629343.1">
    <property type="nucleotide sequence ID" value="NZ_NFEL01000043.1"/>
</dbReference>
<keyword evidence="8" id="KW-0902">Two-component regulatory system</keyword>
<dbReference type="GO" id="GO:0000155">
    <property type="term" value="F:phosphorelay sensor kinase activity"/>
    <property type="evidence" value="ECO:0007669"/>
    <property type="project" value="InterPro"/>
</dbReference>
<dbReference type="PANTHER" id="PTHR43065:SF46">
    <property type="entry name" value="C4-DICARBOXYLATE TRANSPORT SENSOR PROTEIN DCTB"/>
    <property type="match status" value="1"/>
</dbReference>
<protein>
    <recommendedName>
        <fullName evidence="2">histidine kinase</fullName>
        <ecNumber evidence="2">2.7.13.3</ecNumber>
    </recommendedName>
</protein>
<keyword evidence="3" id="KW-0597">Phosphoprotein</keyword>
<evidence type="ECO:0000259" key="9">
    <source>
        <dbReference type="PROSITE" id="PS50109"/>
    </source>
</evidence>
<dbReference type="InterPro" id="IPR036890">
    <property type="entry name" value="HATPase_C_sf"/>
</dbReference>
<evidence type="ECO:0000313" key="11">
    <source>
        <dbReference type="Proteomes" id="UP000195030"/>
    </source>
</evidence>
<evidence type="ECO:0000256" key="1">
    <source>
        <dbReference type="ARBA" id="ARBA00000085"/>
    </source>
</evidence>
<dbReference type="SUPFAM" id="SSF55785">
    <property type="entry name" value="PYP-like sensor domain (PAS domain)"/>
    <property type="match status" value="1"/>
</dbReference>
<keyword evidence="6" id="KW-0418">Kinase</keyword>
<evidence type="ECO:0000256" key="4">
    <source>
        <dbReference type="ARBA" id="ARBA00022679"/>
    </source>
</evidence>
<dbReference type="PROSITE" id="PS50109">
    <property type="entry name" value="HIS_KIN"/>
    <property type="match status" value="1"/>
</dbReference>
<dbReference type="InterPro" id="IPR029016">
    <property type="entry name" value="GAF-like_dom_sf"/>
</dbReference>
<dbReference type="InterPro" id="IPR005467">
    <property type="entry name" value="His_kinase_dom"/>
</dbReference>
<dbReference type="GO" id="GO:0005524">
    <property type="term" value="F:ATP binding"/>
    <property type="evidence" value="ECO:0007669"/>
    <property type="project" value="UniProtKB-KW"/>
</dbReference>
<keyword evidence="5" id="KW-0547">Nucleotide-binding</keyword>
<dbReference type="SMART" id="SM00065">
    <property type="entry name" value="GAF"/>
    <property type="match status" value="1"/>
</dbReference>
<dbReference type="EC" id="2.7.13.3" evidence="2"/>
<dbReference type="AlphaFoldDB" id="A0A243GM60"/>
<evidence type="ECO:0000256" key="3">
    <source>
        <dbReference type="ARBA" id="ARBA00022553"/>
    </source>
</evidence>